<feature type="transmembrane region" description="Helical" evidence="1">
    <location>
        <begin position="269"/>
        <end position="287"/>
    </location>
</feature>
<accession>W6MAX5</accession>
<sequence>MNLPRALSPATRIESIDWVRGLAMVLMALDHARTYLADFRLDPLDLQQTSVALFLTRWITHFSAPVFIFLAGMSAQRLSLRLPPAHLTHALWLRGIWLVFLELTLMYFIWTFKLPGTGYPHFGVIWAIGWSMVLLGFLVRIPTMLLAISSLGIIVGHHVLDSLDVQSWGALGEYWPILHGKGMTPLGRVVYPLMPWVAVMASGFVAGGVFDWTPARRRVFLMRLGTACLVLFLALRLTNSYGDPHPWTPQPRPLFTLLSILNVEKYPPSLDFLLITLGCAFLLLAIVEQTHSKLSGVLKLFGRVPLFFYLFHLFVAHLAAGVVAVAMGFDLTLLAKDPIAAGWGFPLPLAYGVWLVMLTLLYPLCRWFDTLKHRTQSGWRRYL</sequence>
<evidence type="ECO:0000313" key="3">
    <source>
        <dbReference type="EMBL" id="CDI03150.1"/>
    </source>
</evidence>
<dbReference type="Proteomes" id="UP000035760">
    <property type="component" value="Unassembled WGS sequence"/>
</dbReference>
<feature type="transmembrane region" description="Helical" evidence="1">
    <location>
        <begin position="51"/>
        <end position="70"/>
    </location>
</feature>
<feature type="domain" description="Heparan-alpha-glucosaminide N-acetyltransferase catalytic" evidence="2">
    <location>
        <begin position="12"/>
        <end position="217"/>
    </location>
</feature>
<feature type="transmembrane region" description="Helical" evidence="1">
    <location>
        <begin position="220"/>
        <end position="238"/>
    </location>
</feature>
<dbReference type="STRING" id="1400863.BN873_40010"/>
<feature type="transmembrane region" description="Helical" evidence="1">
    <location>
        <begin position="193"/>
        <end position="213"/>
    </location>
</feature>
<proteinExistence type="predicted"/>
<organism evidence="3 4">
    <name type="scientific">Candidatus Competibacter denitrificans Run_A_D11</name>
    <dbReference type="NCBI Taxonomy" id="1400863"/>
    <lineage>
        <taxon>Bacteria</taxon>
        <taxon>Pseudomonadati</taxon>
        <taxon>Pseudomonadota</taxon>
        <taxon>Gammaproteobacteria</taxon>
        <taxon>Candidatus Competibacteraceae</taxon>
        <taxon>Candidatus Competibacter</taxon>
    </lineage>
</organism>
<feature type="transmembrane region" description="Helical" evidence="1">
    <location>
        <begin position="307"/>
        <end position="329"/>
    </location>
</feature>
<feature type="transmembrane region" description="Helical" evidence="1">
    <location>
        <begin position="118"/>
        <end position="137"/>
    </location>
</feature>
<dbReference type="RefSeq" id="WP_048673678.1">
    <property type="nucleotide sequence ID" value="NZ_CBTJ020000047.1"/>
</dbReference>
<keyword evidence="4" id="KW-1185">Reference proteome</keyword>
<keyword evidence="1" id="KW-0812">Transmembrane</keyword>
<feature type="transmembrane region" description="Helical" evidence="1">
    <location>
        <begin position="349"/>
        <end position="368"/>
    </location>
</feature>
<evidence type="ECO:0000313" key="4">
    <source>
        <dbReference type="Proteomes" id="UP000035760"/>
    </source>
</evidence>
<protein>
    <recommendedName>
        <fullName evidence="2">Heparan-alpha-glucosaminide N-acetyltransferase catalytic domain-containing protein</fullName>
    </recommendedName>
</protein>
<evidence type="ECO:0000256" key="1">
    <source>
        <dbReference type="SAM" id="Phobius"/>
    </source>
</evidence>
<dbReference type="EMBL" id="CBTJ020000047">
    <property type="protein sequence ID" value="CDI03150.1"/>
    <property type="molecule type" value="Genomic_DNA"/>
</dbReference>
<evidence type="ECO:0000259" key="2">
    <source>
        <dbReference type="Pfam" id="PF07786"/>
    </source>
</evidence>
<keyword evidence="1" id="KW-0472">Membrane</keyword>
<dbReference type="PANTHER" id="PTHR40407">
    <property type="entry name" value="MEMBRANE PROTEIN-LIKE PROTEIN"/>
    <property type="match status" value="1"/>
</dbReference>
<dbReference type="AlphaFoldDB" id="W6MAX5"/>
<name>W6MAX5_9GAMM</name>
<comment type="caution">
    <text evidence="3">The sequence shown here is derived from an EMBL/GenBank/DDBJ whole genome shotgun (WGS) entry which is preliminary data.</text>
</comment>
<reference evidence="3" key="2">
    <citation type="submission" date="2014-03" db="EMBL/GenBank/DDBJ databases">
        <title>Candidatus Competibacter-lineage genomes retrieved from metagenomes reveal functional metabolic diversity.</title>
        <authorList>
            <person name="McIlroy S.J."/>
            <person name="Albertsen M."/>
            <person name="Andresen E.K."/>
            <person name="Saunders A.M."/>
            <person name="Kristiansen R."/>
            <person name="Stokholm-Bjerregaard M."/>
            <person name="Nielsen K.L."/>
            <person name="Nielsen P.H."/>
        </authorList>
    </citation>
    <scope>NUCLEOTIDE SEQUENCE</scope>
    <source>
        <strain evidence="3">Run_A_D11</strain>
    </source>
</reference>
<reference evidence="3" key="1">
    <citation type="submission" date="2013-07" db="EMBL/GenBank/DDBJ databases">
        <authorList>
            <person name="McIlroy S."/>
        </authorList>
    </citation>
    <scope>NUCLEOTIDE SEQUENCE [LARGE SCALE GENOMIC DNA]</scope>
    <source>
        <strain evidence="3">Run_A_D11</strain>
    </source>
</reference>
<dbReference type="PANTHER" id="PTHR40407:SF1">
    <property type="entry name" value="HEPARAN-ALPHA-GLUCOSAMINIDE N-ACETYLTRANSFERASE CATALYTIC DOMAIN-CONTAINING PROTEIN"/>
    <property type="match status" value="1"/>
</dbReference>
<dbReference type="Pfam" id="PF07786">
    <property type="entry name" value="HGSNAT_cat"/>
    <property type="match status" value="1"/>
</dbReference>
<gene>
    <name evidence="3" type="ORF">BN873_40010</name>
</gene>
<feature type="transmembrane region" description="Helical" evidence="1">
    <location>
        <begin position="91"/>
        <end position="112"/>
    </location>
</feature>
<dbReference type="InterPro" id="IPR012429">
    <property type="entry name" value="HGSNAT_cat"/>
</dbReference>
<keyword evidence="1" id="KW-1133">Transmembrane helix</keyword>